<evidence type="ECO:0000256" key="1">
    <source>
        <dbReference type="SAM" id="MobiDB-lite"/>
    </source>
</evidence>
<feature type="region of interest" description="Disordered" evidence="1">
    <location>
        <begin position="41"/>
        <end position="72"/>
    </location>
</feature>
<feature type="signal peptide" evidence="3">
    <location>
        <begin position="1"/>
        <end position="20"/>
    </location>
</feature>
<evidence type="ECO:0000256" key="2">
    <source>
        <dbReference type="SAM" id="Phobius"/>
    </source>
</evidence>
<feature type="chain" id="PRO_5039474164" description="Preprotein translocase subunit Tim44" evidence="3">
    <location>
        <begin position="21"/>
        <end position="149"/>
    </location>
</feature>
<keyword evidence="2" id="KW-0812">Transmembrane</keyword>
<feature type="transmembrane region" description="Helical" evidence="2">
    <location>
        <begin position="114"/>
        <end position="136"/>
    </location>
</feature>
<evidence type="ECO:0000313" key="5">
    <source>
        <dbReference type="Proteomes" id="UP000031563"/>
    </source>
</evidence>
<dbReference type="AlphaFoldDB" id="A0A0F5I4Z3"/>
<accession>A0A0F5I4Z3</accession>
<keyword evidence="5" id="KW-1185">Reference proteome</keyword>
<keyword evidence="2" id="KW-0472">Membrane</keyword>
<feature type="compositionally biased region" description="Low complexity" evidence="1">
    <location>
        <begin position="41"/>
        <end position="57"/>
    </location>
</feature>
<protein>
    <recommendedName>
        <fullName evidence="6">Preprotein translocase subunit Tim44</fullName>
    </recommendedName>
</protein>
<evidence type="ECO:0008006" key="6">
    <source>
        <dbReference type="Google" id="ProtNLM"/>
    </source>
</evidence>
<reference evidence="4" key="1">
    <citation type="submission" date="2015-02" db="EMBL/GenBank/DDBJ databases">
        <title>Genome Assembly of Bacillaceae bacterium MTCC 8252.</title>
        <authorList>
            <person name="Verma A."/>
            <person name="Khatri I."/>
            <person name="Mual P."/>
            <person name="Subramanian S."/>
            <person name="Krishnamurthi S."/>
        </authorList>
    </citation>
    <scope>NUCLEOTIDE SEQUENCE [LARGE SCALE GENOMIC DNA]</scope>
    <source>
        <strain evidence="4">MTCC 8252</strain>
    </source>
</reference>
<accession>A0A0F5HYZ0</accession>
<dbReference type="Proteomes" id="UP000031563">
    <property type="component" value="Unassembled WGS sequence"/>
</dbReference>
<keyword evidence="2" id="KW-1133">Transmembrane helix</keyword>
<comment type="caution">
    <text evidence="4">The sequence shown here is derived from an EMBL/GenBank/DDBJ whole genome shotgun (WGS) entry which is preliminary data.</text>
</comment>
<gene>
    <name evidence="4" type="ORF">QY95_01308</name>
</gene>
<dbReference type="STRING" id="1221996.QY95_01308"/>
<sequence length="149" mass="15900">MKRLFAALLATTIMFAPAGAEVFQDHATTVEAKSYKSGKKSFNTNNSGINNNNSNFQNKKEDTAATNKSAANQKQKGAFSSGGLMKGLMLGGLAGLLFGGLLANMGVLGSLLGLMVNVLAVVALIMVIRKIVVFFMDKKKKEDPNPWRS</sequence>
<evidence type="ECO:0000256" key="3">
    <source>
        <dbReference type="SAM" id="SignalP"/>
    </source>
</evidence>
<proteinExistence type="predicted"/>
<feature type="transmembrane region" description="Helical" evidence="2">
    <location>
        <begin position="88"/>
        <end position="107"/>
    </location>
</feature>
<evidence type="ECO:0000313" key="4">
    <source>
        <dbReference type="EMBL" id="KKB40734.1"/>
    </source>
</evidence>
<dbReference type="RefSeq" id="WP_039233348.1">
    <property type="nucleotide sequence ID" value="NZ_JWIQ02000034.1"/>
</dbReference>
<dbReference type="EMBL" id="JWIR02000027">
    <property type="protein sequence ID" value="KKB40734.1"/>
    <property type="molecule type" value="Genomic_DNA"/>
</dbReference>
<keyword evidence="3" id="KW-0732">Signal</keyword>
<organism evidence="4 5">
    <name type="scientific">Bacillus thermotolerans</name>
    <name type="common">Quasibacillus thermotolerans</name>
    <dbReference type="NCBI Taxonomy" id="1221996"/>
    <lineage>
        <taxon>Bacteria</taxon>
        <taxon>Bacillati</taxon>
        <taxon>Bacillota</taxon>
        <taxon>Bacilli</taxon>
        <taxon>Bacillales</taxon>
        <taxon>Bacillaceae</taxon>
        <taxon>Bacillus</taxon>
    </lineage>
</organism>
<dbReference type="OrthoDB" id="2990597at2"/>
<name>A0A0F5I4Z3_BACTR</name>